<evidence type="ECO:0000256" key="1">
    <source>
        <dbReference type="ARBA" id="ARBA00004123"/>
    </source>
</evidence>
<dbReference type="Pfam" id="PF01585">
    <property type="entry name" value="G-patch"/>
    <property type="match status" value="1"/>
</dbReference>
<keyword evidence="2" id="KW-0694">RNA-binding</keyword>
<dbReference type="InterPro" id="IPR000467">
    <property type="entry name" value="G_patch_dom"/>
</dbReference>
<protein>
    <recommendedName>
        <fullName evidence="4">G-patch domain-containing protein</fullName>
    </recommendedName>
</protein>
<proteinExistence type="predicted"/>
<gene>
    <name evidence="5" type="primary">brasy2g04320</name>
</gene>
<feature type="domain" description="G-patch" evidence="4">
    <location>
        <begin position="344"/>
        <end position="390"/>
    </location>
</feature>
<evidence type="ECO:0000313" key="5">
    <source>
        <dbReference type="EMBL" id="CCF55444.1"/>
    </source>
</evidence>
<dbReference type="CDD" id="cd16074">
    <property type="entry name" value="OCRE"/>
    <property type="match status" value="1"/>
</dbReference>
<dbReference type="GO" id="GO:0005634">
    <property type="term" value="C:nucleus"/>
    <property type="evidence" value="ECO:0007669"/>
    <property type="project" value="UniProtKB-SubCell"/>
</dbReference>
<dbReference type="PANTHER" id="PTHR13948">
    <property type="entry name" value="RNA-BINDING PROTEIN"/>
    <property type="match status" value="1"/>
</dbReference>
<dbReference type="SMART" id="SM00443">
    <property type="entry name" value="G_patch"/>
    <property type="match status" value="1"/>
</dbReference>
<dbReference type="PANTHER" id="PTHR13948:SF38">
    <property type="entry name" value="D111_G-PATCH DOMAIN-CONTAINING PROTEIN"/>
    <property type="match status" value="1"/>
</dbReference>
<sequence length="391" mass="43857">MEGSGGEPGRESSAGFEWDADSQLYYHARFPSCPYIWFLTEEIDLALTSFFNSECGEEFTGFYHDPVAGWYYSSTDGQYYIYENGDYTLWTSDAGKERGVHYPCDEASQGPEPDSLQQPPPSEWMEETLINMYLSGYSNIEVNTENVLGDSQTNEEDRSEAAENKLSNLAQDNAPDSLNAATQQQIEDKMQTENTAVHESLGEEEEKWLSQYGQVERVNDDLPLFPSVDLWDWHMVTEPVSKGRPMARLVGRLTRGSSKLHPSLPARGGLLRTAPVSEVHLDLEYKINTYRDRAAERRILHCGLGIGPGQKQSNVTSSDEYEETIEDMDSIGAAPVDMNFRSSSLKSAKRIMENMGWKEGEALGKSRQGIVEPIHPTINKHGAGLGWNQTR</sequence>
<evidence type="ECO:0000256" key="2">
    <source>
        <dbReference type="ARBA" id="ARBA00022884"/>
    </source>
</evidence>
<keyword evidence="3" id="KW-0539">Nucleus</keyword>
<comment type="subcellular location">
    <subcellularLocation>
        <location evidence="1">Nucleus</location>
    </subcellularLocation>
</comment>
<organism evidence="5">
    <name type="scientific">Brachypodium sylvaticum</name>
    <name type="common">False brome</name>
    <dbReference type="NCBI Taxonomy" id="29664"/>
    <lineage>
        <taxon>Eukaryota</taxon>
        <taxon>Viridiplantae</taxon>
        <taxon>Streptophyta</taxon>
        <taxon>Embryophyta</taxon>
        <taxon>Tracheophyta</taxon>
        <taxon>Spermatophyta</taxon>
        <taxon>Magnoliopsida</taxon>
        <taxon>Liliopsida</taxon>
        <taxon>Poales</taxon>
        <taxon>Poaceae</taxon>
        <taxon>BOP clade</taxon>
        <taxon>Pooideae</taxon>
        <taxon>Stipodae</taxon>
        <taxon>Brachypodieae</taxon>
        <taxon>Brachypodium</taxon>
    </lineage>
</organism>
<evidence type="ECO:0000259" key="4">
    <source>
        <dbReference type="PROSITE" id="PS50174"/>
    </source>
</evidence>
<reference evidence="5" key="1">
    <citation type="journal article" date="2012" name="Plant J.">
        <title>Inter-species sequence comparison of Brachypodium reveals how transposon activity corrodes genome colinearity.</title>
        <authorList>
            <person name="Buchmann J.P."/>
            <person name="Matsumoto T."/>
            <person name="Stein N."/>
            <person name="Keller B."/>
            <person name="Wicker T."/>
        </authorList>
    </citation>
    <scope>NUCLEOTIDE SEQUENCE</scope>
</reference>
<dbReference type="GO" id="GO:0000398">
    <property type="term" value="P:mRNA splicing, via spliceosome"/>
    <property type="evidence" value="ECO:0007669"/>
    <property type="project" value="TreeGrafter"/>
</dbReference>
<dbReference type="EMBL" id="HE650836">
    <property type="protein sequence ID" value="CCF55444.1"/>
    <property type="molecule type" value="Genomic_DNA"/>
</dbReference>
<evidence type="ECO:0000256" key="3">
    <source>
        <dbReference type="ARBA" id="ARBA00023242"/>
    </source>
</evidence>
<accession>H2B2I1</accession>
<dbReference type="PROSITE" id="PS50174">
    <property type="entry name" value="G_PATCH"/>
    <property type="match status" value="1"/>
</dbReference>
<dbReference type="AlphaFoldDB" id="H2B2I1"/>
<dbReference type="GO" id="GO:0003723">
    <property type="term" value="F:RNA binding"/>
    <property type="evidence" value="ECO:0007669"/>
    <property type="project" value="UniProtKB-KW"/>
</dbReference>
<name>H2B2I1_BRASY</name>